<keyword evidence="1" id="KW-0808">Transferase</keyword>
<dbReference type="RefSeq" id="XP_009494521.1">
    <property type="nucleotide sequence ID" value="XM_009496246.1"/>
</dbReference>
<feature type="compositionally biased region" description="Acidic residues" evidence="5">
    <location>
        <begin position="220"/>
        <end position="239"/>
    </location>
</feature>
<dbReference type="GO" id="GO:0016740">
    <property type="term" value="F:transferase activity"/>
    <property type="evidence" value="ECO:0007669"/>
    <property type="project" value="UniProtKB-KW"/>
</dbReference>
<keyword evidence="4" id="KW-0547">Nucleotide-binding</keyword>
<dbReference type="EMBL" id="KB932203">
    <property type="protein sequence ID" value="KCV71397.1"/>
    <property type="molecule type" value="Genomic_DNA"/>
</dbReference>
<dbReference type="RefSeq" id="XP_009494520.1">
    <property type="nucleotide sequence ID" value="XM_009496245.1"/>
</dbReference>
<evidence type="ECO:0000256" key="1">
    <source>
        <dbReference type="ARBA" id="ARBA00022679"/>
    </source>
</evidence>
<evidence type="ECO:0000313" key="7">
    <source>
        <dbReference type="EMBL" id="KCV71397.1"/>
    </source>
</evidence>
<dbReference type="Pfam" id="PF00179">
    <property type="entry name" value="UQ_con"/>
    <property type="match status" value="1"/>
</dbReference>
<dbReference type="AlphaFoldDB" id="A0A058ZBU6"/>
<dbReference type="PANTHER" id="PTHR24068">
    <property type="entry name" value="UBIQUITIN-CONJUGATING ENZYME E2"/>
    <property type="match status" value="1"/>
</dbReference>
<dbReference type="Proteomes" id="UP000030693">
    <property type="component" value="Unassembled WGS sequence"/>
</dbReference>
<dbReference type="GO" id="GO:0005524">
    <property type="term" value="F:ATP binding"/>
    <property type="evidence" value="ECO:0007669"/>
    <property type="project" value="UniProtKB-UniRule"/>
</dbReference>
<evidence type="ECO:0000259" key="6">
    <source>
        <dbReference type="PROSITE" id="PS50127"/>
    </source>
</evidence>
<evidence type="ECO:0000256" key="2">
    <source>
        <dbReference type="ARBA" id="ARBA00022786"/>
    </source>
</evidence>
<protein>
    <submittedName>
        <fullName evidence="7 8">Ubiquitin-conjugating enzyme E2 H</fullName>
    </submittedName>
</protein>
<dbReference type="SUPFAM" id="SSF54495">
    <property type="entry name" value="UBC-like"/>
    <property type="match status" value="1"/>
</dbReference>
<evidence type="ECO:0000256" key="4">
    <source>
        <dbReference type="RuleBase" id="RU362109"/>
    </source>
</evidence>
<evidence type="ECO:0000313" key="9">
    <source>
        <dbReference type="Proteomes" id="UP000030693"/>
    </source>
</evidence>
<dbReference type="OMA" id="QDSKIHE"/>
<feature type="region of interest" description="Disordered" evidence="5">
    <location>
        <begin position="211"/>
        <end position="239"/>
    </location>
</feature>
<feature type="active site" description="Glycyl thioester intermediate" evidence="3">
    <location>
        <position position="85"/>
    </location>
</feature>
<sequence length="239" mass="26301">MASSMKRIKQDVLKLMMTDYEVTLANDNLRDMTVKFHGPKDTPFAGGVWMVHVHLPDTYPYKSPSIGFRNRIFHPNIDERSGSVCLDVINQAWSPMFDMVNIFDVFLPQLLTYPNPSDPLNGEAASLLMNDPEGFEKRVKEHVQRHATPEIVASLTDRDGSRTVSKSTPLSMPPKAPVVPGASVCDGGPATPPAPLVDECDEEYDLEPLDALSDTGSDALDLDLDDLDSMDGIDLDLAE</sequence>
<dbReference type="InterPro" id="IPR000608">
    <property type="entry name" value="UBC"/>
</dbReference>
<organism evidence="8">
    <name type="scientific">Fonticula alba</name>
    <name type="common">Slime mold</name>
    <dbReference type="NCBI Taxonomy" id="691883"/>
    <lineage>
        <taxon>Eukaryota</taxon>
        <taxon>Rotosphaerida</taxon>
        <taxon>Fonticulaceae</taxon>
        <taxon>Fonticula</taxon>
    </lineage>
</organism>
<evidence type="ECO:0000256" key="5">
    <source>
        <dbReference type="SAM" id="MobiDB-lite"/>
    </source>
</evidence>
<dbReference type="FunFam" id="3.10.110.10:FF:000061">
    <property type="entry name" value="Ubiquitin-conjugating enzyme E2 8"/>
    <property type="match status" value="1"/>
</dbReference>
<comment type="similarity">
    <text evidence="4">Belongs to the ubiquitin-conjugating enzyme family.</text>
</comment>
<dbReference type="eggNOG" id="KOG0416">
    <property type="taxonomic scope" value="Eukaryota"/>
</dbReference>
<keyword evidence="9" id="KW-1185">Reference proteome</keyword>
<proteinExistence type="inferred from homology"/>
<dbReference type="STRING" id="691883.A0A058ZBU6"/>
<accession>A0A058ZBU6</accession>
<dbReference type="GeneID" id="20527070"/>
<keyword evidence="2 4" id="KW-0833">Ubl conjugation pathway</keyword>
<dbReference type="InterPro" id="IPR023313">
    <property type="entry name" value="UBQ-conjugating_AS"/>
</dbReference>
<dbReference type="EMBL" id="KB932203">
    <property type="protein sequence ID" value="KCV71398.1"/>
    <property type="molecule type" value="Genomic_DNA"/>
</dbReference>
<gene>
    <name evidence="8" type="ORF">H696_02345</name>
</gene>
<dbReference type="PROSITE" id="PS50127">
    <property type="entry name" value="UBC_2"/>
    <property type="match status" value="1"/>
</dbReference>
<keyword evidence="4" id="KW-0067">ATP-binding</keyword>
<dbReference type="CDD" id="cd23797">
    <property type="entry name" value="UBCc_UBE2H"/>
    <property type="match status" value="1"/>
</dbReference>
<dbReference type="InterPro" id="IPR016135">
    <property type="entry name" value="UBQ-conjugating_enzyme/RWD"/>
</dbReference>
<name>A0A058ZBU6_FONAL</name>
<dbReference type="PROSITE" id="PS00183">
    <property type="entry name" value="UBC_1"/>
    <property type="match status" value="1"/>
</dbReference>
<feature type="region of interest" description="Disordered" evidence="5">
    <location>
        <begin position="156"/>
        <end position="198"/>
    </location>
</feature>
<dbReference type="Gene3D" id="3.10.110.10">
    <property type="entry name" value="Ubiquitin Conjugating Enzyme"/>
    <property type="match status" value="1"/>
</dbReference>
<feature type="domain" description="UBC core" evidence="6">
    <location>
        <begin position="3"/>
        <end position="148"/>
    </location>
</feature>
<reference evidence="8" key="1">
    <citation type="submission" date="2013-04" db="EMBL/GenBank/DDBJ databases">
        <title>The Genome Sequence of Fonticula alba ATCC 38817.</title>
        <authorList>
            <consortium name="The Broad Institute Genomics Platform"/>
            <person name="Russ C."/>
            <person name="Cuomo C."/>
            <person name="Burger G."/>
            <person name="Gray M.W."/>
            <person name="Holland P.W.H."/>
            <person name="King N."/>
            <person name="Lang F.B.F."/>
            <person name="Roger A.J."/>
            <person name="Ruiz-Trillo I."/>
            <person name="Brown M."/>
            <person name="Walker B."/>
            <person name="Young S."/>
            <person name="Zeng Q."/>
            <person name="Gargeya S."/>
            <person name="Fitzgerald M."/>
            <person name="Haas B."/>
            <person name="Abouelleil A."/>
            <person name="Allen A.W."/>
            <person name="Alvarado L."/>
            <person name="Arachchi H.M."/>
            <person name="Berlin A.M."/>
            <person name="Chapman S.B."/>
            <person name="Gainer-Dewar J."/>
            <person name="Goldberg J."/>
            <person name="Griggs A."/>
            <person name="Gujja S."/>
            <person name="Hansen M."/>
            <person name="Howarth C."/>
            <person name="Imamovic A."/>
            <person name="Ireland A."/>
            <person name="Larimer J."/>
            <person name="McCowan C."/>
            <person name="Murphy C."/>
            <person name="Pearson M."/>
            <person name="Poon T.W."/>
            <person name="Priest M."/>
            <person name="Roberts A."/>
            <person name="Saif S."/>
            <person name="Shea T."/>
            <person name="Sisk P."/>
            <person name="Sykes S."/>
            <person name="Wortman J."/>
            <person name="Nusbaum C."/>
            <person name="Birren B."/>
        </authorList>
    </citation>
    <scope>NUCLEOTIDE SEQUENCE [LARGE SCALE GENOMIC DNA]</scope>
    <source>
        <strain evidence="8">ATCC 38817</strain>
    </source>
</reference>
<dbReference type="SMART" id="SM00212">
    <property type="entry name" value="UBCc"/>
    <property type="match status" value="1"/>
</dbReference>
<dbReference type="OrthoDB" id="269518at2759"/>
<evidence type="ECO:0000256" key="3">
    <source>
        <dbReference type="PROSITE-ProRule" id="PRU10133"/>
    </source>
</evidence>
<evidence type="ECO:0000313" key="8">
    <source>
        <dbReference type="EMBL" id="KCV71398.1"/>
    </source>
</evidence>